<dbReference type="InterPro" id="IPR035587">
    <property type="entry name" value="DUS-like_FMN-bd"/>
</dbReference>
<dbReference type="SUPFAM" id="SSF51395">
    <property type="entry name" value="FMN-linked oxidoreductases"/>
    <property type="match status" value="1"/>
</dbReference>
<keyword evidence="5" id="KW-1185">Reference proteome</keyword>
<reference evidence="4 5" key="1">
    <citation type="submission" date="2021-05" db="EMBL/GenBank/DDBJ databases">
        <authorList>
            <person name="Zahm M."/>
            <person name="Klopp C."/>
            <person name="Cabau C."/>
            <person name="Kuhl H."/>
            <person name="Suciu R."/>
            <person name="Ciorpac M."/>
            <person name="Holostenco D."/>
            <person name="Gessner J."/>
            <person name="Wuertz S."/>
            <person name="Hohne C."/>
            <person name="Stock M."/>
            <person name="Gislard M."/>
            <person name="Lluch J."/>
            <person name="Milhes M."/>
            <person name="Lampietro C."/>
            <person name="Lopez Roques C."/>
            <person name="Donnadieu C."/>
            <person name="Du K."/>
            <person name="Schartl M."/>
            <person name="Guiguen Y."/>
        </authorList>
    </citation>
    <scope>NUCLEOTIDE SEQUENCE [LARGE SCALE GENOMIC DNA]</scope>
    <source>
        <strain evidence="4">Hh-F2</strain>
        <tissue evidence="4">Blood</tissue>
    </source>
</reference>
<proteinExistence type="predicted"/>
<dbReference type="PANTHER" id="PTHR45936:SF1">
    <property type="entry name" value="TRNA-DIHYDROURIDINE(20) SYNTHASE [NAD(P)+]-LIKE"/>
    <property type="match status" value="1"/>
</dbReference>
<dbReference type="InterPro" id="IPR014720">
    <property type="entry name" value="dsRBD_dom"/>
</dbReference>
<sequence length="391" mass="43647">MITPPSGAGEQQGGMGAALLSDPDRIERILRTLVKGVSKPVTCKIRILPSLEDTIRLVQRIERTGVAAIAVHGRRKEERPQHPVHCDVIKAVAEAVSIPVIANGGSQDCIKVHSDIEAFRAATGASSVMLARAAMWNPSIFRRDGPLPLEQVIGEYIRYELSATNHTFNTKYCLCKRLKEKLESPPGKKLHSAQSHREICEAFDSVVYYKKTTTMLEARSAAEARRHHTDDQFEDTDVTTMTVRFDKQVQETSVLQRDYPPQITPKMFLLEWSQSEQLPQPVYETVIQRPLDRFFRSTVTAANKKYRSTTWDKSKKLAEQSAAVVGLRTLGLPEGRMGEEESNLVKKRKREEKTECSGSAESAEESGHAPIGDCLALYSIYSTEGTASWMS</sequence>
<dbReference type="InterPro" id="IPR013785">
    <property type="entry name" value="Aldolase_TIM"/>
</dbReference>
<dbReference type="Gene3D" id="3.20.20.70">
    <property type="entry name" value="Aldolase class I"/>
    <property type="match status" value="1"/>
</dbReference>
<dbReference type="InterPro" id="IPR052582">
    <property type="entry name" value="tRNA-DUS-like"/>
</dbReference>
<accession>A0ABR0YWR5</accession>
<dbReference type="EMBL" id="JAHFZB010000021">
    <property type="protein sequence ID" value="KAK6477042.1"/>
    <property type="molecule type" value="Genomic_DNA"/>
</dbReference>
<dbReference type="CDD" id="cd02801">
    <property type="entry name" value="DUS_like_FMN"/>
    <property type="match status" value="1"/>
</dbReference>
<dbReference type="PROSITE" id="PS50137">
    <property type="entry name" value="DS_RBD"/>
    <property type="match status" value="1"/>
</dbReference>
<evidence type="ECO:0000256" key="1">
    <source>
        <dbReference type="PROSITE-ProRule" id="PRU00266"/>
    </source>
</evidence>
<keyword evidence="1" id="KW-0694">RNA-binding</keyword>
<dbReference type="InterPro" id="IPR044463">
    <property type="entry name" value="DUS2_DSRM"/>
</dbReference>
<dbReference type="CDD" id="cd19871">
    <property type="entry name" value="DSRM_DUS2L"/>
    <property type="match status" value="1"/>
</dbReference>
<dbReference type="SMART" id="SM00358">
    <property type="entry name" value="DSRM"/>
    <property type="match status" value="1"/>
</dbReference>
<evidence type="ECO:0000313" key="5">
    <source>
        <dbReference type="Proteomes" id="UP001369086"/>
    </source>
</evidence>
<dbReference type="Pfam" id="PF00035">
    <property type="entry name" value="dsrm"/>
    <property type="match status" value="1"/>
</dbReference>
<evidence type="ECO:0000313" key="4">
    <source>
        <dbReference type="EMBL" id="KAK6477042.1"/>
    </source>
</evidence>
<dbReference type="SUPFAM" id="SSF54768">
    <property type="entry name" value="dsRNA-binding domain-like"/>
    <property type="match status" value="1"/>
</dbReference>
<dbReference type="Gene3D" id="3.30.160.20">
    <property type="match status" value="1"/>
</dbReference>
<dbReference type="Pfam" id="PF01207">
    <property type="entry name" value="Dus"/>
    <property type="match status" value="1"/>
</dbReference>
<evidence type="ECO:0000256" key="2">
    <source>
        <dbReference type="SAM" id="MobiDB-lite"/>
    </source>
</evidence>
<dbReference type="PANTHER" id="PTHR45936">
    <property type="entry name" value="TRNA-DIHYDROURIDINE(20) SYNTHASE [NAD(P)+]-LIKE"/>
    <property type="match status" value="1"/>
</dbReference>
<feature type="domain" description="DRBM" evidence="3">
    <location>
        <begin position="264"/>
        <end position="332"/>
    </location>
</feature>
<comment type="caution">
    <text evidence="4">The sequence shown here is derived from an EMBL/GenBank/DDBJ whole genome shotgun (WGS) entry which is preliminary data.</text>
</comment>
<name>A0ABR0YWR5_HUSHU</name>
<evidence type="ECO:0000259" key="3">
    <source>
        <dbReference type="PROSITE" id="PS50137"/>
    </source>
</evidence>
<gene>
    <name evidence="4" type="ORF">HHUSO_G21890</name>
</gene>
<organism evidence="4 5">
    <name type="scientific">Huso huso</name>
    <name type="common">Beluga</name>
    <name type="synonym">Acipenser huso</name>
    <dbReference type="NCBI Taxonomy" id="61971"/>
    <lineage>
        <taxon>Eukaryota</taxon>
        <taxon>Metazoa</taxon>
        <taxon>Chordata</taxon>
        <taxon>Craniata</taxon>
        <taxon>Vertebrata</taxon>
        <taxon>Euteleostomi</taxon>
        <taxon>Actinopterygii</taxon>
        <taxon>Chondrostei</taxon>
        <taxon>Acipenseriformes</taxon>
        <taxon>Acipenseridae</taxon>
        <taxon>Huso</taxon>
    </lineage>
</organism>
<feature type="region of interest" description="Disordered" evidence="2">
    <location>
        <begin position="333"/>
        <end position="367"/>
    </location>
</feature>
<dbReference type="Proteomes" id="UP001369086">
    <property type="component" value="Unassembled WGS sequence"/>
</dbReference>
<protein>
    <submittedName>
        <fullName evidence="4">tRNA-dihydrouridine(20) synthase</fullName>
    </submittedName>
</protein>